<feature type="compositionally biased region" description="Pro residues" evidence="1">
    <location>
        <begin position="215"/>
        <end position="224"/>
    </location>
</feature>
<proteinExistence type="predicted"/>
<evidence type="ECO:0000313" key="3">
    <source>
        <dbReference type="Proteomes" id="UP000322245"/>
    </source>
</evidence>
<feature type="compositionally biased region" description="Polar residues" evidence="1">
    <location>
        <begin position="162"/>
        <end position="187"/>
    </location>
</feature>
<feature type="compositionally biased region" description="Polar residues" evidence="1">
    <location>
        <begin position="196"/>
        <end position="207"/>
    </location>
</feature>
<evidence type="ECO:0000313" key="2">
    <source>
        <dbReference type="EMBL" id="TYJ54877.1"/>
    </source>
</evidence>
<accession>A0A5D3ATR8</accession>
<comment type="caution">
    <text evidence="2">The sequence shown here is derived from an EMBL/GenBank/DDBJ whole genome shotgun (WGS) entry which is preliminary data.</text>
</comment>
<feature type="region of interest" description="Disordered" evidence="1">
    <location>
        <begin position="108"/>
        <end position="224"/>
    </location>
</feature>
<keyword evidence="3" id="KW-1185">Reference proteome</keyword>
<protein>
    <submittedName>
        <fullName evidence="2">Uncharacterized protein</fullName>
    </submittedName>
</protein>
<organism evidence="2 3">
    <name type="scientific">Cryptococcus floricola</name>
    <dbReference type="NCBI Taxonomy" id="2591691"/>
    <lineage>
        <taxon>Eukaryota</taxon>
        <taxon>Fungi</taxon>
        <taxon>Dikarya</taxon>
        <taxon>Basidiomycota</taxon>
        <taxon>Agaricomycotina</taxon>
        <taxon>Tremellomycetes</taxon>
        <taxon>Tremellales</taxon>
        <taxon>Cryptococcaceae</taxon>
        <taxon>Cryptococcus</taxon>
    </lineage>
</organism>
<reference evidence="2 3" key="1">
    <citation type="submission" date="2017-05" db="EMBL/GenBank/DDBJ databases">
        <title>The Genome Sequence of Tsuchiyaea wingfieldii DSM 27421.</title>
        <authorList>
            <person name="Cuomo C."/>
            <person name="Passer A."/>
            <person name="Billmyre B."/>
            <person name="Heitman J."/>
        </authorList>
    </citation>
    <scope>NUCLEOTIDE SEQUENCE [LARGE SCALE GENOMIC DNA]</scope>
    <source>
        <strain evidence="2 3">DSM 27421</strain>
    </source>
</reference>
<name>A0A5D3ATR8_9TREE</name>
<feature type="compositionally biased region" description="Polar residues" evidence="1">
    <location>
        <begin position="113"/>
        <end position="129"/>
    </location>
</feature>
<feature type="compositionally biased region" description="Gly residues" evidence="1">
    <location>
        <begin position="131"/>
        <end position="143"/>
    </location>
</feature>
<dbReference type="AlphaFoldDB" id="A0A5D3ATR8"/>
<gene>
    <name evidence="2" type="ORF">B9479_004469</name>
</gene>
<evidence type="ECO:0000256" key="1">
    <source>
        <dbReference type="SAM" id="MobiDB-lite"/>
    </source>
</evidence>
<sequence>MVLEFCIGIGATNLRIAPLPCPQPDLNDQVPQDNQEFFNWDALYRDADMLTEDELAMWRELVYPTDNVHHSRRTSCLLRPCPIPTVWIILPRTTLMLVVVTTHDSWGVAPAGPSSSSRSTQQYPQQLRQSGGLGMGIGGGYGEGSARSGTSQQALGHRPTAQEVNQQRLLSDFSSPAPMGSQQSEISNADPAYQHAASSHIQSSFNDPPQQTHPAVPPPPHTQY</sequence>
<dbReference type="Proteomes" id="UP000322245">
    <property type="component" value="Unassembled WGS sequence"/>
</dbReference>
<dbReference type="EMBL" id="NIDF01000051">
    <property type="protein sequence ID" value="TYJ54877.1"/>
    <property type="molecule type" value="Genomic_DNA"/>
</dbReference>